<proteinExistence type="predicted"/>
<dbReference type="PANTHER" id="PTHR33710">
    <property type="entry name" value="BNAC02G09200D PROTEIN"/>
    <property type="match status" value="1"/>
</dbReference>
<feature type="non-terminal residue" evidence="1">
    <location>
        <position position="1"/>
    </location>
</feature>
<feature type="non-terminal residue" evidence="1">
    <location>
        <position position="149"/>
    </location>
</feature>
<dbReference type="Proteomes" id="UP000053555">
    <property type="component" value="Unassembled WGS sequence"/>
</dbReference>
<dbReference type="Gene3D" id="3.60.10.10">
    <property type="entry name" value="Endonuclease/exonuclease/phosphatase"/>
    <property type="match status" value="1"/>
</dbReference>
<sequence>VKGRHFLMLVGKWAKENQWLHVVNVYAPCDQAGKRILWDELRHLKFSNPNGLLCVLGDFNSIRSQDERISSSQRTATTSDISDFNDWISEMELHDIRCLGNSFTWFRPNGSAKSWLDRFLVSDQWLSMWPNTSQHVLQRDFSDHCPLIL</sequence>
<dbReference type="PANTHER" id="PTHR33710:SF64">
    <property type="entry name" value="ENDONUCLEASE_EXONUCLEASE_PHOSPHATASE DOMAIN-CONTAINING PROTEIN"/>
    <property type="match status" value="1"/>
</dbReference>
<gene>
    <name evidence="1" type="ORF">glysoja_043762</name>
</gene>
<dbReference type="AlphaFoldDB" id="A0A0B2QPP3"/>
<reference evidence="1" key="1">
    <citation type="submission" date="2014-07" db="EMBL/GenBank/DDBJ databases">
        <title>Identification of a novel salt tolerance gene in wild soybean by whole-genome sequencing.</title>
        <authorList>
            <person name="Lam H.-M."/>
            <person name="Qi X."/>
            <person name="Li M.-W."/>
            <person name="Liu X."/>
            <person name="Xie M."/>
            <person name="Ni M."/>
            <person name="Xu X."/>
        </authorList>
    </citation>
    <scope>NUCLEOTIDE SEQUENCE [LARGE SCALE GENOMIC DNA]</scope>
    <source>
        <tissue evidence="1">Root</tissue>
    </source>
</reference>
<evidence type="ECO:0000313" key="1">
    <source>
        <dbReference type="EMBL" id="KHN23501.1"/>
    </source>
</evidence>
<organism evidence="1">
    <name type="scientific">Glycine soja</name>
    <name type="common">Wild soybean</name>
    <dbReference type="NCBI Taxonomy" id="3848"/>
    <lineage>
        <taxon>Eukaryota</taxon>
        <taxon>Viridiplantae</taxon>
        <taxon>Streptophyta</taxon>
        <taxon>Embryophyta</taxon>
        <taxon>Tracheophyta</taxon>
        <taxon>Spermatophyta</taxon>
        <taxon>Magnoliopsida</taxon>
        <taxon>eudicotyledons</taxon>
        <taxon>Gunneridae</taxon>
        <taxon>Pentapetalae</taxon>
        <taxon>rosids</taxon>
        <taxon>fabids</taxon>
        <taxon>Fabales</taxon>
        <taxon>Fabaceae</taxon>
        <taxon>Papilionoideae</taxon>
        <taxon>50 kb inversion clade</taxon>
        <taxon>NPAAA clade</taxon>
        <taxon>indigoferoid/millettioid clade</taxon>
        <taxon>Phaseoleae</taxon>
        <taxon>Glycine</taxon>
        <taxon>Glycine subgen. Soja</taxon>
    </lineage>
</organism>
<dbReference type="InterPro" id="IPR036691">
    <property type="entry name" value="Endo/exonu/phosph_ase_sf"/>
</dbReference>
<accession>A0A0B2QPP3</accession>
<name>A0A0B2QPP3_GLYSO</name>
<dbReference type="SUPFAM" id="SSF56219">
    <property type="entry name" value="DNase I-like"/>
    <property type="match status" value="1"/>
</dbReference>
<dbReference type="EMBL" id="KN656292">
    <property type="protein sequence ID" value="KHN23501.1"/>
    <property type="molecule type" value="Genomic_DNA"/>
</dbReference>
<protein>
    <submittedName>
        <fullName evidence="1">Uncharacterized protein</fullName>
    </submittedName>
</protein>